<dbReference type="PANTHER" id="PTHR30518">
    <property type="entry name" value="ENDOLYTIC MUREIN TRANSGLYCOSYLASE"/>
    <property type="match status" value="1"/>
</dbReference>
<keyword evidence="2 8" id="KW-0812">Transmembrane</keyword>
<sequence length="151" mass="16459">MSKKKDAGYHAAVSGAKGILRILVYVLVAIAIIYVGKTAYSFGYAVFNQVPVAAKGQGQDITVVVKEEDSVKDVAKTLERKGVIADDTIFRVQEYLSEYRGKIKPGTYILNTEQTTEEILAILSQENTEGQPTILNQGGDSQEEGQEENGE</sequence>
<keyword evidence="3 8" id="KW-1133">Transmembrane helix</keyword>
<proteinExistence type="predicted"/>
<feature type="transmembrane region" description="Helical" evidence="8">
    <location>
        <begin position="20"/>
        <end position="40"/>
    </location>
</feature>
<evidence type="ECO:0000256" key="3">
    <source>
        <dbReference type="ARBA" id="ARBA00022989"/>
    </source>
</evidence>
<dbReference type="InterPro" id="IPR003770">
    <property type="entry name" value="MLTG-like"/>
</dbReference>
<feature type="region of interest" description="Disordered" evidence="7">
    <location>
        <begin position="128"/>
        <end position="151"/>
    </location>
</feature>
<evidence type="ECO:0000256" key="8">
    <source>
        <dbReference type="SAM" id="Phobius"/>
    </source>
</evidence>
<dbReference type="GO" id="GO:0071555">
    <property type="term" value="P:cell wall organization"/>
    <property type="evidence" value="ECO:0007669"/>
    <property type="project" value="UniProtKB-KW"/>
</dbReference>
<keyword evidence="6" id="KW-0961">Cell wall biogenesis/degradation</keyword>
<gene>
    <name evidence="9" type="ORF">IAB98_09330</name>
</gene>
<evidence type="ECO:0000313" key="10">
    <source>
        <dbReference type="Proteomes" id="UP000886841"/>
    </source>
</evidence>
<evidence type="ECO:0000256" key="5">
    <source>
        <dbReference type="ARBA" id="ARBA00023239"/>
    </source>
</evidence>
<evidence type="ECO:0000256" key="4">
    <source>
        <dbReference type="ARBA" id="ARBA00023136"/>
    </source>
</evidence>
<evidence type="ECO:0000256" key="7">
    <source>
        <dbReference type="SAM" id="MobiDB-lite"/>
    </source>
</evidence>
<accession>A0A9D1EL57</accession>
<evidence type="ECO:0000313" key="9">
    <source>
        <dbReference type="EMBL" id="HIR93604.1"/>
    </source>
</evidence>
<feature type="compositionally biased region" description="Acidic residues" evidence="7">
    <location>
        <begin position="141"/>
        <end position="151"/>
    </location>
</feature>
<name>A0A9D1EL57_9FIRM</name>
<keyword evidence="1" id="KW-1003">Cell membrane</keyword>
<dbReference type="PANTHER" id="PTHR30518:SF2">
    <property type="entry name" value="ENDOLYTIC MUREIN TRANSGLYCOSYLASE"/>
    <property type="match status" value="1"/>
</dbReference>
<dbReference type="EMBL" id="DVHU01000082">
    <property type="protein sequence ID" value="HIR93604.1"/>
    <property type="molecule type" value="Genomic_DNA"/>
</dbReference>
<organism evidence="9 10">
    <name type="scientific">Candidatus Egerieimonas intestinavium</name>
    <dbReference type="NCBI Taxonomy" id="2840777"/>
    <lineage>
        <taxon>Bacteria</taxon>
        <taxon>Bacillati</taxon>
        <taxon>Bacillota</taxon>
        <taxon>Clostridia</taxon>
        <taxon>Lachnospirales</taxon>
        <taxon>Lachnospiraceae</taxon>
        <taxon>Lachnospiraceae incertae sedis</taxon>
        <taxon>Candidatus Egerieimonas</taxon>
    </lineage>
</organism>
<evidence type="ECO:0000256" key="1">
    <source>
        <dbReference type="ARBA" id="ARBA00022475"/>
    </source>
</evidence>
<dbReference type="Gene3D" id="3.30.1490.480">
    <property type="entry name" value="Endolytic murein transglycosylase"/>
    <property type="match status" value="1"/>
</dbReference>
<reference evidence="9" key="1">
    <citation type="submission" date="2020-10" db="EMBL/GenBank/DDBJ databases">
        <authorList>
            <person name="Gilroy R."/>
        </authorList>
    </citation>
    <scope>NUCLEOTIDE SEQUENCE</scope>
    <source>
        <strain evidence="9">ChiSxjej1B13-7041</strain>
    </source>
</reference>
<keyword evidence="5" id="KW-0456">Lyase</keyword>
<dbReference type="Proteomes" id="UP000886841">
    <property type="component" value="Unassembled WGS sequence"/>
</dbReference>
<protein>
    <submittedName>
        <fullName evidence="9">Endolytic transglycosylase MltG</fullName>
    </submittedName>
</protein>
<comment type="caution">
    <text evidence="9">The sequence shown here is derived from an EMBL/GenBank/DDBJ whole genome shotgun (WGS) entry which is preliminary data.</text>
</comment>
<evidence type="ECO:0000256" key="6">
    <source>
        <dbReference type="ARBA" id="ARBA00023316"/>
    </source>
</evidence>
<keyword evidence="4 8" id="KW-0472">Membrane</keyword>
<dbReference type="AlphaFoldDB" id="A0A9D1EL57"/>
<evidence type="ECO:0000256" key="2">
    <source>
        <dbReference type="ARBA" id="ARBA00022692"/>
    </source>
</evidence>
<reference evidence="9" key="2">
    <citation type="journal article" date="2021" name="PeerJ">
        <title>Extensive microbial diversity within the chicken gut microbiome revealed by metagenomics and culture.</title>
        <authorList>
            <person name="Gilroy R."/>
            <person name="Ravi A."/>
            <person name="Getino M."/>
            <person name="Pursley I."/>
            <person name="Horton D.L."/>
            <person name="Alikhan N.F."/>
            <person name="Baker D."/>
            <person name="Gharbi K."/>
            <person name="Hall N."/>
            <person name="Watson M."/>
            <person name="Adriaenssens E.M."/>
            <person name="Foster-Nyarko E."/>
            <person name="Jarju S."/>
            <person name="Secka A."/>
            <person name="Antonio M."/>
            <person name="Oren A."/>
            <person name="Chaudhuri R.R."/>
            <person name="La Ragione R."/>
            <person name="Hildebrand F."/>
            <person name="Pallen M.J."/>
        </authorList>
    </citation>
    <scope>NUCLEOTIDE SEQUENCE</scope>
    <source>
        <strain evidence="9">ChiSxjej1B13-7041</strain>
    </source>
</reference>
<dbReference type="GO" id="GO:0016829">
    <property type="term" value="F:lyase activity"/>
    <property type="evidence" value="ECO:0007669"/>
    <property type="project" value="UniProtKB-KW"/>
</dbReference>
<dbReference type="Pfam" id="PF02618">
    <property type="entry name" value="YceG"/>
    <property type="match status" value="1"/>
</dbReference>